<dbReference type="GO" id="GO:0008194">
    <property type="term" value="F:UDP-glycosyltransferase activity"/>
    <property type="evidence" value="ECO:0007669"/>
    <property type="project" value="InterPro"/>
</dbReference>
<organism evidence="4 5">
    <name type="scientific">Escallonia rubra</name>
    <dbReference type="NCBI Taxonomy" id="112253"/>
    <lineage>
        <taxon>Eukaryota</taxon>
        <taxon>Viridiplantae</taxon>
        <taxon>Streptophyta</taxon>
        <taxon>Embryophyta</taxon>
        <taxon>Tracheophyta</taxon>
        <taxon>Spermatophyta</taxon>
        <taxon>Magnoliopsida</taxon>
        <taxon>eudicotyledons</taxon>
        <taxon>Gunneridae</taxon>
        <taxon>Pentapetalae</taxon>
        <taxon>asterids</taxon>
        <taxon>campanulids</taxon>
        <taxon>Escalloniales</taxon>
        <taxon>Escalloniaceae</taxon>
        <taxon>Escallonia</taxon>
    </lineage>
</organism>
<dbReference type="EMBL" id="JAVXUO010001952">
    <property type="protein sequence ID" value="KAK2977773.1"/>
    <property type="molecule type" value="Genomic_DNA"/>
</dbReference>
<dbReference type="FunFam" id="3.40.50.2000:FF:000060">
    <property type="entry name" value="Glycosyltransferase"/>
    <property type="match status" value="1"/>
</dbReference>
<evidence type="ECO:0000313" key="4">
    <source>
        <dbReference type="EMBL" id="KAK2977773.1"/>
    </source>
</evidence>
<dbReference type="InterPro" id="IPR002213">
    <property type="entry name" value="UDP_glucos_trans"/>
</dbReference>
<evidence type="ECO:0000256" key="3">
    <source>
        <dbReference type="ARBA" id="ARBA00022679"/>
    </source>
</evidence>
<dbReference type="Pfam" id="PF00201">
    <property type="entry name" value="UDPGT"/>
    <property type="match status" value="1"/>
</dbReference>
<dbReference type="Proteomes" id="UP001187471">
    <property type="component" value="Unassembled WGS sequence"/>
</dbReference>
<comment type="similarity">
    <text evidence="1">Belongs to the UDP-glycosyltransferase family.</text>
</comment>
<dbReference type="GO" id="GO:0016138">
    <property type="term" value="P:glycoside biosynthetic process"/>
    <property type="evidence" value="ECO:0007669"/>
    <property type="project" value="UniProtKB-ARBA"/>
</dbReference>
<dbReference type="Gene3D" id="3.40.50.2000">
    <property type="entry name" value="Glycogen Phosphorylase B"/>
    <property type="match status" value="1"/>
</dbReference>
<evidence type="ECO:0000313" key="5">
    <source>
        <dbReference type="Proteomes" id="UP001187471"/>
    </source>
</evidence>
<dbReference type="SUPFAM" id="SSF53756">
    <property type="entry name" value="UDP-Glycosyltransferase/glycogen phosphorylase"/>
    <property type="match status" value="1"/>
</dbReference>
<accession>A0AA88UCD1</accession>
<evidence type="ECO:0000256" key="1">
    <source>
        <dbReference type="ARBA" id="ARBA00009995"/>
    </source>
</evidence>
<keyword evidence="3" id="KW-0808">Transferase</keyword>
<gene>
    <name evidence="4" type="ORF">RJ640_028918</name>
</gene>
<keyword evidence="5" id="KW-1185">Reference proteome</keyword>
<dbReference type="CDD" id="cd03784">
    <property type="entry name" value="GT1_Gtf-like"/>
    <property type="match status" value="1"/>
</dbReference>
<name>A0AA88UCD1_9ASTE</name>
<reference evidence="4" key="1">
    <citation type="submission" date="2022-12" db="EMBL/GenBank/DDBJ databases">
        <title>Draft genome assemblies for two species of Escallonia (Escalloniales).</title>
        <authorList>
            <person name="Chanderbali A."/>
            <person name="Dervinis C."/>
            <person name="Anghel I."/>
            <person name="Soltis D."/>
            <person name="Soltis P."/>
            <person name="Zapata F."/>
        </authorList>
    </citation>
    <scope>NUCLEOTIDE SEQUENCE</scope>
    <source>
        <strain evidence="4">UCBG92.1500</strain>
        <tissue evidence="4">Leaf</tissue>
    </source>
</reference>
<protein>
    <submittedName>
        <fullName evidence="4">Uncharacterized protein</fullName>
    </submittedName>
</protein>
<proteinExistence type="inferred from homology"/>
<dbReference type="PANTHER" id="PTHR48044">
    <property type="entry name" value="GLYCOSYLTRANSFERASE"/>
    <property type="match status" value="1"/>
</dbReference>
<comment type="caution">
    <text evidence="4">The sequence shown here is derived from an EMBL/GenBank/DDBJ whole genome shotgun (WGS) entry which is preliminary data.</text>
</comment>
<sequence>DYKNLNQRHWCLEWLDKQEPNSVIFVSFGTTTSLTDEQVEELAVGLEESEQRFIWVLRDADKGDVFEGEARKFELTEAYEQRIEGKGIVVRDWAPQIEILGHPSTGGFMSHCGWNSCMESMSMGIDGVERRRCDEVEGGGIGWRHQQVSGGRRRYSHGVRFVYCSHY</sequence>
<keyword evidence="2" id="KW-0328">Glycosyltransferase</keyword>
<dbReference type="PANTHER" id="PTHR48044:SF23">
    <property type="entry name" value="ANTHOCYANIDIN 3-O-GLUCOSYLTRANSFERASE-LIKE"/>
    <property type="match status" value="1"/>
</dbReference>
<dbReference type="AlphaFoldDB" id="A0AA88UCD1"/>
<evidence type="ECO:0000256" key="2">
    <source>
        <dbReference type="ARBA" id="ARBA00022676"/>
    </source>
</evidence>
<feature type="non-terminal residue" evidence="4">
    <location>
        <position position="167"/>
    </location>
</feature>